<evidence type="ECO:0000313" key="3">
    <source>
        <dbReference type="Proteomes" id="UP001151760"/>
    </source>
</evidence>
<evidence type="ECO:0000313" key="2">
    <source>
        <dbReference type="EMBL" id="GJT83229.1"/>
    </source>
</evidence>
<gene>
    <name evidence="2" type="ORF">Tco_1057571</name>
</gene>
<dbReference type="Proteomes" id="UP001151760">
    <property type="component" value="Unassembled WGS sequence"/>
</dbReference>
<evidence type="ECO:0000256" key="1">
    <source>
        <dbReference type="SAM" id="MobiDB-lite"/>
    </source>
</evidence>
<reference evidence="2" key="2">
    <citation type="submission" date="2022-01" db="EMBL/GenBank/DDBJ databases">
        <authorList>
            <person name="Yamashiro T."/>
            <person name="Shiraishi A."/>
            <person name="Satake H."/>
            <person name="Nakayama K."/>
        </authorList>
    </citation>
    <scope>NUCLEOTIDE SEQUENCE</scope>
</reference>
<feature type="region of interest" description="Disordered" evidence="1">
    <location>
        <begin position="269"/>
        <end position="294"/>
    </location>
</feature>
<name>A0ABQ5H5Z0_9ASTR</name>
<comment type="caution">
    <text evidence="2">The sequence shown here is derived from an EMBL/GenBank/DDBJ whole genome shotgun (WGS) entry which is preliminary data.</text>
</comment>
<evidence type="ECO:0008006" key="4">
    <source>
        <dbReference type="Google" id="ProtNLM"/>
    </source>
</evidence>
<organism evidence="2 3">
    <name type="scientific">Tanacetum coccineum</name>
    <dbReference type="NCBI Taxonomy" id="301880"/>
    <lineage>
        <taxon>Eukaryota</taxon>
        <taxon>Viridiplantae</taxon>
        <taxon>Streptophyta</taxon>
        <taxon>Embryophyta</taxon>
        <taxon>Tracheophyta</taxon>
        <taxon>Spermatophyta</taxon>
        <taxon>Magnoliopsida</taxon>
        <taxon>eudicotyledons</taxon>
        <taxon>Gunneridae</taxon>
        <taxon>Pentapetalae</taxon>
        <taxon>asterids</taxon>
        <taxon>campanulids</taxon>
        <taxon>Asterales</taxon>
        <taxon>Asteraceae</taxon>
        <taxon>Asteroideae</taxon>
        <taxon>Anthemideae</taxon>
        <taxon>Anthemidinae</taxon>
        <taxon>Tanacetum</taxon>
    </lineage>
</organism>
<feature type="non-terminal residue" evidence="2">
    <location>
        <position position="1"/>
    </location>
</feature>
<reference evidence="2" key="1">
    <citation type="journal article" date="2022" name="Int. J. Mol. Sci.">
        <title>Draft Genome of Tanacetum Coccineum: Genomic Comparison of Closely Related Tanacetum-Family Plants.</title>
        <authorList>
            <person name="Yamashiro T."/>
            <person name="Shiraishi A."/>
            <person name="Nakayama K."/>
            <person name="Satake H."/>
        </authorList>
    </citation>
    <scope>NUCLEOTIDE SEQUENCE</scope>
</reference>
<proteinExistence type="predicted"/>
<dbReference type="EMBL" id="BQNB010019244">
    <property type="protein sequence ID" value="GJT83229.1"/>
    <property type="molecule type" value="Genomic_DNA"/>
</dbReference>
<protein>
    <recommendedName>
        <fullName evidence="4">DUF4283 domain-containing protein</fullName>
    </recommendedName>
</protein>
<sequence>RATPSLDLPKKHINDLATATLYKKVEENEALTPMVVGTEAAVAARWVREWGGRGVKEKNMNQALNSDTVKDGVVPSATATYEINNGTQDENLGHVSSTAPTASEAHPASMSFATLLKRDSTSKSSNFHSLITSASNKADVVVPLESIRVISEWFVNTTYGFFLGKRVVYPVVANYVRNTWGKYELVKLGKSSYARALIEVRADVELKDNIVVAMPKLVGEGFYTCTVVLSMSENLPEHEKPSQTTRGVPVGPKVGFKPVKQVYRQVSKRNNVNTSGNKKKDGEPTIENMKSSSTSPIPIVEEIDKIERLIIDGKVTLVDDEGKPLTKVDSLGDHDSEDEVESVDNEMANFLASKKVGYGTNSLLEQWKKTYENDDYDFNPYDDNMYEGQDIPDKIQAICDNLNMKV</sequence>
<accession>A0ABQ5H5Z0</accession>
<keyword evidence="3" id="KW-1185">Reference proteome</keyword>